<dbReference type="VEuPathDB" id="FungiDB:PEXP_019300"/>
<dbReference type="Proteomes" id="UP000030143">
    <property type="component" value="Unassembled WGS sequence"/>
</dbReference>
<dbReference type="SMART" id="SM00066">
    <property type="entry name" value="GAL4"/>
    <property type="match status" value="1"/>
</dbReference>
<dbReference type="GO" id="GO:0000981">
    <property type="term" value="F:DNA-binding transcription factor activity, RNA polymerase II-specific"/>
    <property type="evidence" value="ECO:0007669"/>
    <property type="project" value="InterPro"/>
</dbReference>
<keyword evidence="2" id="KW-0805">Transcription regulation</keyword>
<dbReference type="Gene3D" id="4.10.240.10">
    <property type="entry name" value="Zn(2)-C6 fungal-type DNA-binding domain"/>
    <property type="match status" value="1"/>
</dbReference>
<dbReference type="GeneID" id="27676747"/>
<gene>
    <name evidence="8" type="ORF">PEX2_040530</name>
</gene>
<dbReference type="SUPFAM" id="SSF57701">
    <property type="entry name" value="Zn2/Cys6 DNA-binding domain"/>
    <property type="match status" value="1"/>
</dbReference>
<evidence type="ECO:0000313" key="8">
    <source>
        <dbReference type="EMBL" id="KGO57902.1"/>
    </source>
</evidence>
<dbReference type="Pfam" id="PF11951">
    <property type="entry name" value="Fungal_trans_2"/>
    <property type="match status" value="1"/>
</dbReference>
<dbReference type="InterPro" id="IPR021858">
    <property type="entry name" value="Fun_TF"/>
</dbReference>
<keyword evidence="9" id="KW-1185">Reference proteome</keyword>
<evidence type="ECO:0000256" key="5">
    <source>
        <dbReference type="ARBA" id="ARBA00023242"/>
    </source>
</evidence>
<evidence type="ECO:0000256" key="1">
    <source>
        <dbReference type="ARBA" id="ARBA00004123"/>
    </source>
</evidence>
<accession>A0A0A2IRS6</accession>
<dbReference type="HOGENOM" id="CLU_019313_1_0_1"/>
<dbReference type="GO" id="GO:0005634">
    <property type="term" value="C:nucleus"/>
    <property type="evidence" value="ECO:0007669"/>
    <property type="project" value="UniProtKB-SubCell"/>
</dbReference>
<feature type="region of interest" description="Disordered" evidence="6">
    <location>
        <begin position="105"/>
        <end position="130"/>
    </location>
</feature>
<dbReference type="CDD" id="cd00067">
    <property type="entry name" value="GAL4"/>
    <property type="match status" value="1"/>
</dbReference>
<dbReference type="EMBL" id="JQFZ01000134">
    <property type="protein sequence ID" value="KGO57902.1"/>
    <property type="molecule type" value="Genomic_DNA"/>
</dbReference>
<dbReference type="Pfam" id="PF00172">
    <property type="entry name" value="Zn_clus"/>
    <property type="match status" value="1"/>
</dbReference>
<sequence length="627" mass="70232">MKSYNGCWTCRLRRKKCDEVRPECRSCSALQITCYYGEEKPAWMDGGAEQIAKAEEVKHEVKRAAARRRRPHSMDVLETPMVSTQMEENATRFSDVELDMLGLPNRPRDPESRTHIGGDPSSCSSPTHTSTYTWSDGGAASTSHFNTHHNSAATTPSYNGLGRLFADTSAGQASADAERDRHFVMFYFDHFFPFLFPFYRPPLLEGGRSWVMELAVRNKTMWHTTLCLSSYFMSVTLDNTTSGHEFCKTLAWEKLLRQTDVTFRMLQRELEGITSSDAQDLIIETSRIMGSVIQLLKFEVSAGNFENCHTHLDAAIVLFRKIFRVRGCGANDGNEDGELLTFHGILTRMGDPLWTVKVQQSRAWNSDQAAFRFFTALLLVDDIIVSTCLEEAPRLQVYHALLLTTGGPGGKAALSLEEFVGCENWVMLQIAQIAALDAWKKSLRKTGQLDTMELVARAMEIKQVLVENLARLDAAAHAPRTPNPVDPFMLYNHHVLSTLGGGSTVVTRIWAHAALVYLSVVVSGWQPGSTTVRENVTRTIELLAQLPAPVLLRTMVWPFCIVGCLANPDEECLLRSMVQALVPLRLFGATLKALEIMENVWERRDALEVDWDFAACVRTVGYVPLLV</sequence>
<comment type="subcellular location">
    <subcellularLocation>
        <location evidence="1">Nucleus</location>
    </subcellularLocation>
</comment>
<evidence type="ECO:0000256" key="3">
    <source>
        <dbReference type="ARBA" id="ARBA00023125"/>
    </source>
</evidence>
<dbReference type="InterPro" id="IPR036864">
    <property type="entry name" value="Zn2-C6_fun-type_DNA-bd_sf"/>
</dbReference>
<protein>
    <recommendedName>
        <fullName evidence="7">Zn(2)-C6 fungal-type domain-containing protein</fullName>
    </recommendedName>
</protein>
<dbReference type="STRING" id="27334.A0A0A2IRS6"/>
<feature type="compositionally biased region" description="Low complexity" evidence="6">
    <location>
        <begin position="121"/>
        <end position="130"/>
    </location>
</feature>
<evidence type="ECO:0000256" key="2">
    <source>
        <dbReference type="ARBA" id="ARBA00023015"/>
    </source>
</evidence>
<evidence type="ECO:0000259" key="7">
    <source>
        <dbReference type="PROSITE" id="PS50048"/>
    </source>
</evidence>
<keyword evidence="3" id="KW-0238">DNA-binding</keyword>
<keyword evidence="5" id="KW-0539">Nucleus</keyword>
<feature type="domain" description="Zn(2)-C6 fungal-type" evidence="7">
    <location>
        <begin position="6"/>
        <end position="36"/>
    </location>
</feature>
<dbReference type="OrthoDB" id="5213892at2759"/>
<dbReference type="PROSITE" id="PS00463">
    <property type="entry name" value="ZN2_CY6_FUNGAL_1"/>
    <property type="match status" value="1"/>
</dbReference>
<dbReference type="PROSITE" id="PS50048">
    <property type="entry name" value="ZN2_CY6_FUNGAL_2"/>
    <property type="match status" value="1"/>
</dbReference>
<dbReference type="RefSeq" id="XP_016599499.1">
    <property type="nucleotide sequence ID" value="XM_016741328.1"/>
</dbReference>
<evidence type="ECO:0000313" key="9">
    <source>
        <dbReference type="Proteomes" id="UP000030143"/>
    </source>
</evidence>
<comment type="caution">
    <text evidence="8">The sequence shown here is derived from an EMBL/GenBank/DDBJ whole genome shotgun (WGS) entry which is preliminary data.</text>
</comment>
<feature type="compositionally biased region" description="Basic and acidic residues" evidence="6">
    <location>
        <begin position="106"/>
        <end position="116"/>
    </location>
</feature>
<dbReference type="PhylomeDB" id="A0A0A2IRS6"/>
<keyword evidence="4" id="KW-0804">Transcription</keyword>
<dbReference type="PANTHER" id="PTHR37534:SF20">
    <property type="entry name" value="PRO1A C6 ZINK-FINGER PROTEIN"/>
    <property type="match status" value="1"/>
</dbReference>
<organism evidence="8 9">
    <name type="scientific">Penicillium expansum</name>
    <name type="common">Blue mold rot fungus</name>
    <dbReference type="NCBI Taxonomy" id="27334"/>
    <lineage>
        <taxon>Eukaryota</taxon>
        <taxon>Fungi</taxon>
        <taxon>Dikarya</taxon>
        <taxon>Ascomycota</taxon>
        <taxon>Pezizomycotina</taxon>
        <taxon>Eurotiomycetes</taxon>
        <taxon>Eurotiomycetidae</taxon>
        <taxon>Eurotiales</taxon>
        <taxon>Aspergillaceae</taxon>
        <taxon>Penicillium</taxon>
    </lineage>
</organism>
<reference evidence="8 9" key="1">
    <citation type="journal article" date="2015" name="Mol. Plant Microbe Interact.">
        <title>Genome, transcriptome, and functional analyses of Penicillium expansum provide new insights into secondary metabolism and pathogenicity.</title>
        <authorList>
            <person name="Ballester A.R."/>
            <person name="Marcet-Houben M."/>
            <person name="Levin E."/>
            <person name="Sela N."/>
            <person name="Selma-Lazaro C."/>
            <person name="Carmona L."/>
            <person name="Wisniewski M."/>
            <person name="Droby S."/>
            <person name="Gonzalez-Candelas L."/>
            <person name="Gabaldon T."/>
        </authorList>
    </citation>
    <scope>NUCLEOTIDE SEQUENCE [LARGE SCALE GENOMIC DNA]</scope>
    <source>
        <strain evidence="8 9">MD-8</strain>
    </source>
</reference>
<dbReference type="GO" id="GO:0008270">
    <property type="term" value="F:zinc ion binding"/>
    <property type="evidence" value="ECO:0007669"/>
    <property type="project" value="InterPro"/>
</dbReference>
<dbReference type="AlphaFoldDB" id="A0A0A2IRS6"/>
<evidence type="ECO:0000256" key="4">
    <source>
        <dbReference type="ARBA" id="ARBA00023163"/>
    </source>
</evidence>
<dbReference type="GO" id="GO:0003677">
    <property type="term" value="F:DNA binding"/>
    <property type="evidence" value="ECO:0007669"/>
    <property type="project" value="UniProtKB-KW"/>
</dbReference>
<dbReference type="PANTHER" id="PTHR37534">
    <property type="entry name" value="TRANSCRIPTIONAL ACTIVATOR PROTEIN UGA3"/>
    <property type="match status" value="1"/>
</dbReference>
<proteinExistence type="predicted"/>
<evidence type="ECO:0000256" key="6">
    <source>
        <dbReference type="SAM" id="MobiDB-lite"/>
    </source>
</evidence>
<dbReference type="InterPro" id="IPR001138">
    <property type="entry name" value="Zn2Cys6_DnaBD"/>
</dbReference>
<name>A0A0A2IRS6_PENEN</name>